<evidence type="ECO:0000259" key="3">
    <source>
        <dbReference type="Pfam" id="PF16366"/>
    </source>
</evidence>
<keyword evidence="1" id="KW-0694">RNA-binding</keyword>
<dbReference type="STRING" id="27835.A0A0N4XY64"/>
<dbReference type="Gene3D" id="4.10.640.40">
    <property type="entry name" value="Cytoplasmic polyadenylation element-binding protein, ZZ domain"/>
    <property type="match status" value="1"/>
</dbReference>
<dbReference type="WBParaSite" id="NBR_0000799901-mRNA-1">
    <property type="protein sequence ID" value="NBR_0000799901-mRNA-1"/>
    <property type="gene ID" value="NBR_0000799901"/>
</dbReference>
<dbReference type="GO" id="GO:0008135">
    <property type="term" value="F:translation factor activity, RNA binding"/>
    <property type="evidence" value="ECO:0007669"/>
    <property type="project" value="TreeGrafter"/>
</dbReference>
<evidence type="ECO:0000313" key="6">
    <source>
        <dbReference type="WBParaSite" id="NBR_0000799901-mRNA-1"/>
    </source>
</evidence>
<dbReference type="PANTHER" id="PTHR12566">
    <property type="entry name" value="CYTOPLASMIC POLYADENYLATION ELEMENT BINDING PROTEIN CPEB"/>
    <property type="match status" value="1"/>
</dbReference>
<protein>
    <submittedName>
        <fullName evidence="6">Probable RNA-binding protein orb2 (inferred by orthology to a D. melanogaster protein)</fullName>
    </submittedName>
</protein>
<dbReference type="EMBL" id="UYSL01019951">
    <property type="protein sequence ID" value="VDL71589.1"/>
    <property type="molecule type" value="Genomic_DNA"/>
</dbReference>
<dbReference type="GO" id="GO:0005634">
    <property type="term" value="C:nucleus"/>
    <property type="evidence" value="ECO:0007669"/>
    <property type="project" value="TreeGrafter"/>
</dbReference>
<dbReference type="InterPro" id="IPR032296">
    <property type="entry name" value="CEBP_ZZ"/>
</dbReference>
<dbReference type="GO" id="GO:0045202">
    <property type="term" value="C:synapse"/>
    <property type="evidence" value="ECO:0007669"/>
    <property type="project" value="TreeGrafter"/>
</dbReference>
<evidence type="ECO:0000313" key="5">
    <source>
        <dbReference type="Proteomes" id="UP000271162"/>
    </source>
</evidence>
<dbReference type="GO" id="GO:0005737">
    <property type="term" value="C:cytoplasm"/>
    <property type="evidence" value="ECO:0007669"/>
    <property type="project" value="TreeGrafter"/>
</dbReference>
<dbReference type="Proteomes" id="UP000271162">
    <property type="component" value="Unassembled WGS sequence"/>
</dbReference>
<dbReference type="CDD" id="cd19757">
    <property type="entry name" value="Bbox1"/>
    <property type="match status" value="1"/>
</dbReference>
<dbReference type="AlphaFoldDB" id="A0A0N4XY64"/>
<name>A0A0N4XY64_NIPBR</name>
<dbReference type="GO" id="GO:2000766">
    <property type="term" value="P:negative regulation of cytoplasmic translation"/>
    <property type="evidence" value="ECO:0007669"/>
    <property type="project" value="TreeGrafter"/>
</dbReference>
<gene>
    <name evidence="4" type="ORF">NBR_LOCUS8000</name>
</gene>
<reference evidence="4 5" key="2">
    <citation type="submission" date="2018-11" db="EMBL/GenBank/DDBJ databases">
        <authorList>
            <consortium name="Pathogen Informatics"/>
        </authorList>
    </citation>
    <scope>NUCLEOTIDE SEQUENCE [LARGE SCALE GENOMIC DNA]</scope>
</reference>
<reference evidence="6" key="1">
    <citation type="submission" date="2017-02" db="UniProtKB">
        <authorList>
            <consortium name="WormBaseParasite"/>
        </authorList>
    </citation>
    <scope>IDENTIFICATION</scope>
</reference>
<dbReference type="Pfam" id="PF16366">
    <property type="entry name" value="CEBP_ZZ"/>
    <property type="match status" value="1"/>
</dbReference>
<dbReference type="GO" id="GO:0043022">
    <property type="term" value="F:ribosome binding"/>
    <property type="evidence" value="ECO:0007669"/>
    <property type="project" value="TreeGrafter"/>
</dbReference>
<dbReference type="GO" id="GO:0000900">
    <property type="term" value="F:mRNA regulatory element binding translation repressor activity"/>
    <property type="evidence" value="ECO:0007669"/>
    <property type="project" value="TreeGrafter"/>
</dbReference>
<dbReference type="GO" id="GO:0043005">
    <property type="term" value="C:neuron projection"/>
    <property type="evidence" value="ECO:0007669"/>
    <property type="project" value="TreeGrafter"/>
</dbReference>
<dbReference type="InterPro" id="IPR012677">
    <property type="entry name" value="Nucleotide-bd_a/b_plait_sf"/>
</dbReference>
<keyword evidence="5" id="KW-1185">Reference proteome</keyword>
<evidence type="ECO:0000256" key="2">
    <source>
        <dbReference type="SAM" id="MobiDB-lite"/>
    </source>
</evidence>
<dbReference type="GO" id="GO:0003730">
    <property type="term" value="F:mRNA 3'-UTR binding"/>
    <property type="evidence" value="ECO:0007669"/>
    <property type="project" value="InterPro"/>
</dbReference>
<organism evidence="6">
    <name type="scientific">Nippostrongylus brasiliensis</name>
    <name type="common">Rat hookworm</name>
    <dbReference type="NCBI Taxonomy" id="27835"/>
    <lineage>
        <taxon>Eukaryota</taxon>
        <taxon>Metazoa</taxon>
        <taxon>Ecdysozoa</taxon>
        <taxon>Nematoda</taxon>
        <taxon>Chromadorea</taxon>
        <taxon>Rhabditida</taxon>
        <taxon>Rhabditina</taxon>
        <taxon>Rhabditomorpha</taxon>
        <taxon>Strongyloidea</taxon>
        <taxon>Heligmosomidae</taxon>
        <taxon>Nippostrongylus</taxon>
    </lineage>
</organism>
<proteinExistence type="predicted"/>
<feature type="domain" description="Cytoplasmic polyadenylation element-binding protein ZZ" evidence="3">
    <location>
        <begin position="42"/>
        <end position="100"/>
    </location>
</feature>
<dbReference type="InterPro" id="IPR034819">
    <property type="entry name" value="CPEB"/>
</dbReference>
<dbReference type="InterPro" id="IPR038446">
    <property type="entry name" value="CEBP_ZZ_sf"/>
</dbReference>
<dbReference type="Gene3D" id="3.30.70.330">
    <property type="match status" value="1"/>
</dbReference>
<feature type="region of interest" description="Disordered" evidence="2">
    <location>
        <begin position="296"/>
        <end position="348"/>
    </location>
</feature>
<accession>A0A0N4XY64</accession>
<sequence length="354" mass="39883">MVEAETDYPKGAGCVVFRDRESFLVAVVRRFELFTVGPECTKKVELKPYLKKSTMCDLCRSARAYCFCPRVRCLKYMCEGCWKAVHSDMDIHGDHVPMLRSNSRMLNNTMTWSNPQNEDTFNVMQGVQLPVASLFRPSLGGARAFGRNLFGVVNSIPIQPTPLLDLENVPPRDWNTDCGMFDGRMAGSSAVPRPFSNQQMSRQSPRAFHESNAARFGQNPGNRLQWNRAIARSSGATRGQFSPRRNSHIYYNSSIKSPSLLSRLDWNGPFLNDAVRGPTSDGSNLWAERFSTYNTQPPSRKQYVRARTSFSPTIRRPVRQAANSQAVKPPPNEPDNNNNLSDNVTNGLSQFKLF</sequence>
<evidence type="ECO:0000256" key="1">
    <source>
        <dbReference type="ARBA" id="ARBA00022884"/>
    </source>
</evidence>
<evidence type="ECO:0000313" key="4">
    <source>
        <dbReference type="EMBL" id="VDL71589.1"/>
    </source>
</evidence>